<dbReference type="InterPro" id="IPR009057">
    <property type="entry name" value="Homeodomain-like_sf"/>
</dbReference>
<gene>
    <name evidence="3" type="ORF">IscW_ISCW014546</name>
</gene>
<evidence type="ECO:0000313" key="4">
    <source>
        <dbReference type="EnsemblMetazoa" id="ISCW014546-PA"/>
    </source>
</evidence>
<dbReference type="InterPro" id="IPR052338">
    <property type="entry name" value="Transposase_5"/>
</dbReference>
<dbReference type="PANTHER" id="PTHR23022">
    <property type="entry name" value="TRANSPOSABLE ELEMENT-RELATED"/>
    <property type="match status" value="1"/>
</dbReference>
<dbReference type="EMBL" id="DS935429">
    <property type="protein sequence ID" value="EEC18104.1"/>
    <property type="molecule type" value="Genomic_DNA"/>
</dbReference>
<name>B7QGY3_IXOSC</name>
<dbReference type="Pfam" id="PF13358">
    <property type="entry name" value="DDE_3"/>
    <property type="match status" value="1"/>
</dbReference>
<evidence type="ECO:0000313" key="3">
    <source>
        <dbReference type="EMBL" id="EEC18104.1"/>
    </source>
</evidence>
<comment type="subcellular location">
    <subcellularLocation>
        <location evidence="1">Nucleus</location>
    </subcellularLocation>
</comment>
<dbReference type="PANTHER" id="PTHR23022:SF134">
    <property type="entry name" value="TRANSPOSABLE ELEMENT TC1 TRANSPOSASE"/>
    <property type="match status" value="1"/>
</dbReference>
<dbReference type="VEuPathDB" id="VectorBase:ISCW014546"/>
<reference evidence="3 5" key="1">
    <citation type="submission" date="2008-03" db="EMBL/GenBank/DDBJ databases">
        <title>Annotation of Ixodes scapularis.</title>
        <authorList>
            <consortium name="Ixodes scapularis Genome Project Consortium"/>
            <person name="Caler E."/>
            <person name="Hannick L.I."/>
            <person name="Bidwell S."/>
            <person name="Joardar V."/>
            <person name="Thiagarajan M."/>
            <person name="Amedeo P."/>
            <person name="Galinsky K.J."/>
            <person name="Schobel S."/>
            <person name="Inman J."/>
            <person name="Hostetler J."/>
            <person name="Miller J."/>
            <person name="Hammond M."/>
            <person name="Megy K."/>
            <person name="Lawson D."/>
            <person name="Kodira C."/>
            <person name="Sutton G."/>
            <person name="Meyer J."/>
            <person name="Hill C.A."/>
            <person name="Birren B."/>
            <person name="Nene V."/>
            <person name="Collins F."/>
            <person name="Alarcon-Chaidez F."/>
            <person name="Wikel S."/>
            <person name="Strausberg R."/>
        </authorList>
    </citation>
    <scope>NUCLEOTIDE SEQUENCE [LARGE SCALE GENOMIC DNA]</scope>
    <source>
        <strain evidence="5">Wikel</strain>
        <strain evidence="3">Wikel colony</strain>
    </source>
</reference>
<keyword evidence="5" id="KW-1185">Reference proteome</keyword>
<dbReference type="VEuPathDB" id="VectorBase:ISCP_021320"/>
<dbReference type="VEuPathDB" id="VectorBase:ISCI014546"/>
<dbReference type="InParanoid" id="B7QGY3"/>
<dbReference type="GO" id="GO:0005634">
    <property type="term" value="C:nucleus"/>
    <property type="evidence" value="ECO:0007669"/>
    <property type="project" value="UniProtKB-SubCell"/>
</dbReference>
<dbReference type="GO" id="GO:0003676">
    <property type="term" value="F:nucleic acid binding"/>
    <property type="evidence" value="ECO:0007669"/>
    <property type="project" value="InterPro"/>
</dbReference>
<dbReference type="InterPro" id="IPR038717">
    <property type="entry name" value="Tc1-like_DDE_dom"/>
</dbReference>
<dbReference type="Pfam" id="PF13565">
    <property type="entry name" value="HTH_32"/>
    <property type="match status" value="1"/>
</dbReference>
<accession>B7QGY3</accession>
<dbReference type="Gene3D" id="1.10.10.10">
    <property type="entry name" value="Winged helix-like DNA-binding domain superfamily/Winged helix DNA-binding domain"/>
    <property type="match status" value="1"/>
</dbReference>
<dbReference type="InterPro" id="IPR036388">
    <property type="entry name" value="WH-like_DNA-bd_sf"/>
</dbReference>
<dbReference type="SUPFAM" id="SSF46689">
    <property type="entry name" value="Homeodomain-like"/>
    <property type="match status" value="1"/>
</dbReference>
<dbReference type="STRING" id="6945.B7QGY3"/>
<dbReference type="Gene3D" id="3.30.420.10">
    <property type="entry name" value="Ribonuclease H-like superfamily/Ribonuclease H"/>
    <property type="match status" value="1"/>
</dbReference>
<proteinExistence type="predicted"/>
<dbReference type="EMBL" id="ABJB010908350">
    <property type="status" value="NOT_ANNOTATED_CDS"/>
    <property type="molecule type" value="Genomic_DNA"/>
</dbReference>
<dbReference type="EnsemblMetazoa" id="ISCW014546-RA">
    <property type="protein sequence ID" value="ISCW014546-PA"/>
    <property type="gene ID" value="ISCW014546"/>
</dbReference>
<dbReference type="AlphaFoldDB" id="B7QGY3"/>
<organism>
    <name type="scientific">Ixodes scapularis</name>
    <name type="common">Black-legged tick</name>
    <name type="synonym">Deer tick</name>
    <dbReference type="NCBI Taxonomy" id="6945"/>
    <lineage>
        <taxon>Eukaryota</taxon>
        <taxon>Metazoa</taxon>
        <taxon>Ecdysozoa</taxon>
        <taxon>Arthropoda</taxon>
        <taxon>Chelicerata</taxon>
        <taxon>Arachnida</taxon>
        <taxon>Acari</taxon>
        <taxon>Parasitiformes</taxon>
        <taxon>Ixodida</taxon>
        <taxon>Ixodoidea</taxon>
        <taxon>Ixodidae</taxon>
        <taxon>Ixodinae</taxon>
        <taxon>Ixodes</taxon>
    </lineage>
</organism>
<dbReference type="InterPro" id="IPR036397">
    <property type="entry name" value="RNaseH_sf"/>
</dbReference>
<protein>
    <submittedName>
        <fullName evidence="3 4">Transposable element tc1 transposase, putative</fullName>
    </submittedName>
</protein>
<sequence>MSRVPIEERLRIVELSLKKHSQRAIAGITGRPLVTVNRIIQAYRKEGRLKDAPHRRRPRVTTNEEDHQLVAAVTLDPSQSARDIRDALAIEASLPTLRRRLAEAGLAGLSCRVTAQEPLSESDKQDRLRFATAHESWTTEDWAKVMFSYESTFTTQWDKRLQVWRPIHCRYKEQFVQKVADSGRTTVNVWSAISPEGLGPLFRIDGSLTSDRYCTLLDHVMLPYALDGPFPDGDFVFQHDLSPVHTSRQVRALLKERCVADLPWPPKGADLNIIEHVWGRIKAVMTRRFLHRATSDELWAAVHGEWKRLRGDPGFVIALYDSLPDRMRAVVAANGELTRY</sequence>
<reference evidence="4" key="2">
    <citation type="submission" date="2020-05" db="UniProtKB">
        <authorList>
            <consortium name="EnsemblMetazoa"/>
        </authorList>
    </citation>
    <scope>IDENTIFICATION</scope>
    <source>
        <strain evidence="4">wikel</strain>
    </source>
</reference>
<dbReference type="OrthoDB" id="6512231at2759"/>
<feature type="domain" description="Tc1-like transposase DDE" evidence="2">
    <location>
        <begin position="182"/>
        <end position="289"/>
    </location>
</feature>
<dbReference type="Proteomes" id="UP000001555">
    <property type="component" value="Unassembled WGS sequence"/>
</dbReference>
<dbReference type="HOGENOM" id="CLU_033666_0_6_1"/>
<evidence type="ECO:0000313" key="5">
    <source>
        <dbReference type="Proteomes" id="UP000001555"/>
    </source>
</evidence>
<dbReference type="PaxDb" id="6945-B7QGY3"/>
<evidence type="ECO:0000256" key="1">
    <source>
        <dbReference type="ARBA" id="ARBA00004123"/>
    </source>
</evidence>
<evidence type="ECO:0000259" key="2">
    <source>
        <dbReference type="Pfam" id="PF13358"/>
    </source>
</evidence>